<feature type="transmembrane region" description="Helical" evidence="7">
    <location>
        <begin position="6"/>
        <end position="28"/>
    </location>
</feature>
<gene>
    <name evidence="8" type="ORF">B0681_01230</name>
</gene>
<dbReference type="AlphaFoldDB" id="A0A1T0CW29"/>
<evidence type="ECO:0000256" key="6">
    <source>
        <dbReference type="ARBA" id="ARBA00023136"/>
    </source>
</evidence>
<feature type="transmembrane region" description="Helical" evidence="7">
    <location>
        <begin position="146"/>
        <end position="167"/>
    </location>
</feature>
<dbReference type="Proteomes" id="UP000190683">
    <property type="component" value="Unassembled WGS sequence"/>
</dbReference>
<evidence type="ECO:0000313" key="9">
    <source>
        <dbReference type="Proteomes" id="UP000190683"/>
    </source>
</evidence>
<comment type="caution">
    <text evidence="8">The sequence shown here is derived from an EMBL/GenBank/DDBJ whole genome shotgun (WGS) entry which is preliminary data.</text>
</comment>
<proteinExistence type="inferred from homology"/>
<keyword evidence="5 7" id="KW-1133">Transmembrane helix</keyword>
<feature type="transmembrane region" description="Helical" evidence="7">
    <location>
        <begin position="117"/>
        <end position="140"/>
    </location>
</feature>
<evidence type="ECO:0000256" key="4">
    <source>
        <dbReference type="ARBA" id="ARBA00022692"/>
    </source>
</evidence>
<comment type="similarity">
    <text evidence="2 7">Belongs to the UPF0056 (MarC) family.</text>
</comment>
<organism evidence="8 9">
    <name type="scientific">Moraxella porci DSM 25326</name>
    <dbReference type="NCBI Taxonomy" id="573983"/>
    <lineage>
        <taxon>Bacteria</taxon>
        <taxon>Pseudomonadati</taxon>
        <taxon>Pseudomonadota</taxon>
        <taxon>Gammaproteobacteria</taxon>
        <taxon>Moraxellales</taxon>
        <taxon>Moraxellaceae</taxon>
        <taxon>Moraxella</taxon>
    </lineage>
</organism>
<evidence type="ECO:0000256" key="2">
    <source>
        <dbReference type="ARBA" id="ARBA00009784"/>
    </source>
</evidence>
<dbReference type="RefSeq" id="WP_078316925.1">
    <property type="nucleotide sequence ID" value="NZ_MUYV01000001.1"/>
</dbReference>
<dbReference type="EMBL" id="MUYV01000001">
    <property type="protein sequence ID" value="OOS26535.1"/>
    <property type="molecule type" value="Genomic_DNA"/>
</dbReference>
<keyword evidence="3" id="KW-1003">Cell membrane</keyword>
<keyword evidence="9" id="KW-1185">Reference proteome</keyword>
<keyword evidence="6 7" id="KW-0472">Membrane</keyword>
<dbReference type="InterPro" id="IPR002771">
    <property type="entry name" value="Multi_antbiot-R_MarC"/>
</dbReference>
<feature type="transmembrane region" description="Helical" evidence="7">
    <location>
        <begin position="40"/>
        <end position="59"/>
    </location>
</feature>
<evidence type="ECO:0000256" key="1">
    <source>
        <dbReference type="ARBA" id="ARBA00004651"/>
    </source>
</evidence>
<keyword evidence="4 7" id="KW-0812">Transmembrane</keyword>
<dbReference type="NCBIfam" id="TIGR00427">
    <property type="entry name" value="NAAT family transporter"/>
    <property type="match status" value="1"/>
</dbReference>
<dbReference type="GO" id="GO:0005886">
    <property type="term" value="C:plasma membrane"/>
    <property type="evidence" value="ECO:0007669"/>
    <property type="project" value="UniProtKB-SubCell"/>
</dbReference>
<dbReference type="Pfam" id="PF01914">
    <property type="entry name" value="MarC"/>
    <property type="match status" value="1"/>
</dbReference>
<protein>
    <recommendedName>
        <fullName evidence="7">UPF0056 membrane protein</fullName>
    </recommendedName>
</protein>
<dbReference type="PANTHER" id="PTHR33508:SF1">
    <property type="entry name" value="UPF0056 MEMBRANE PROTEIN YHCE"/>
    <property type="match status" value="1"/>
</dbReference>
<evidence type="ECO:0000256" key="3">
    <source>
        <dbReference type="ARBA" id="ARBA00022475"/>
    </source>
</evidence>
<sequence>MEVEIIKIILAFVVLINPSAALAMFVNLTNGYELPDKRRMAIIASATVFITVAFFALFGEAMLRGLGISLGSFRVAGGILLFIIALGMMSDGNNPAKPNEDEVTPPKPKNPSSLTGMAVVPLAIPMMIGPGGISTVIIYSSQVKSVMQMAFIIIAGLCISIFCYVSLMAAGRISKILGETGLNVINRIMGIILAALAVEIVVAGLRTIFPDLL</sequence>
<evidence type="ECO:0000256" key="5">
    <source>
        <dbReference type="ARBA" id="ARBA00022989"/>
    </source>
</evidence>
<name>A0A1T0CW29_9GAMM</name>
<feature type="transmembrane region" description="Helical" evidence="7">
    <location>
        <begin position="65"/>
        <end position="87"/>
    </location>
</feature>
<feature type="transmembrane region" description="Helical" evidence="7">
    <location>
        <begin position="188"/>
        <end position="209"/>
    </location>
</feature>
<dbReference type="PANTHER" id="PTHR33508">
    <property type="entry name" value="UPF0056 MEMBRANE PROTEIN YHCE"/>
    <property type="match status" value="1"/>
</dbReference>
<evidence type="ECO:0000313" key="8">
    <source>
        <dbReference type="EMBL" id="OOS26535.1"/>
    </source>
</evidence>
<evidence type="ECO:0000256" key="7">
    <source>
        <dbReference type="RuleBase" id="RU362048"/>
    </source>
</evidence>
<accession>A0A1T0CW29</accession>
<reference evidence="8 9" key="1">
    <citation type="submission" date="2017-02" db="EMBL/GenBank/DDBJ databases">
        <title>Draft genome sequence of Moraxella porci CCUG 54912T type strain.</title>
        <authorList>
            <person name="Salva-Serra F."/>
            <person name="Engstrom-Jakobsson H."/>
            <person name="Thorell K."/>
            <person name="Jaen-Luchoro D."/>
            <person name="Gonzales-Siles L."/>
            <person name="Karlsson R."/>
            <person name="Yazdan S."/>
            <person name="Boulund F."/>
            <person name="Johnning A."/>
            <person name="Engstrand L."/>
            <person name="Kristiansson E."/>
            <person name="Moore E."/>
        </authorList>
    </citation>
    <scope>NUCLEOTIDE SEQUENCE [LARGE SCALE GENOMIC DNA]</scope>
    <source>
        <strain evidence="8 9">CCUG 54912</strain>
    </source>
</reference>
<comment type="subcellular location">
    <subcellularLocation>
        <location evidence="1 7">Cell membrane</location>
        <topology evidence="1 7">Multi-pass membrane protein</topology>
    </subcellularLocation>
</comment>